<reference evidence="2 3" key="1">
    <citation type="journal article" date="2011" name="Stand. Genomic Sci.">
        <title>Complete genome sequence of the gliding, heparinolytic Pedobacter saltans type strain (113).</title>
        <authorList>
            <person name="Liolios K."/>
            <person name="Sikorski J."/>
            <person name="Lu M."/>
            <person name="Nolan M."/>
            <person name="Lapidus A."/>
            <person name="Lucas S."/>
            <person name="Hammon N."/>
            <person name="Deshpande S."/>
            <person name="Cheng J.F."/>
            <person name="Tapia R."/>
            <person name="Han C."/>
            <person name="Goodwin L."/>
            <person name="Pitluck S."/>
            <person name="Huntemann M."/>
            <person name="Ivanova N."/>
            <person name="Pagani I."/>
            <person name="Mavromatis K."/>
            <person name="Ovchinikova G."/>
            <person name="Pati A."/>
            <person name="Chen A."/>
            <person name="Palaniappan K."/>
            <person name="Land M."/>
            <person name="Hauser L."/>
            <person name="Brambilla E.M."/>
            <person name="Kotsyurbenko O."/>
            <person name="Rohde M."/>
            <person name="Tindall B.J."/>
            <person name="Abt B."/>
            <person name="Goker M."/>
            <person name="Detter J.C."/>
            <person name="Woyke T."/>
            <person name="Bristow J."/>
            <person name="Eisen J.A."/>
            <person name="Markowitz V."/>
            <person name="Hugenholtz P."/>
            <person name="Klenk H.P."/>
            <person name="Kyrpides N.C."/>
        </authorList>
    </citation>
    <scope>NUCLEOTIDE SEQUENCE [LARGE SCALE GENOMIC DNA]</scope>
    <source>
        <strain evidence="3">ATCC 51119 / DSM 12145 / JCM 21818 / LMG 10337 / NBRC 100064 / NCIMB 13643</strain>
    </source>
</reference>
<keyword evidence="3" id="KW-1185">Reference proteome</keyword>
<dbReference type="STRING" id="762903.Pedsa_1705"/>
<sequence>MLPVTKLKQLTFEELDEVVLMIKMRFDFDFSLYSKASLKRRFERILNLRKWDVFDLKNKIVNDNSFIEYLIREVTVNVTEMFRDTNLYKSVIKNVIPYLSSFQQIKVWHSGCSSGEELYSFSILFKEFDLYERSFFYGTDINEEVLEEAKKGIYSLKKMKFYSENFYKVNLKGPFSNYYTVMYDNAIITEEFKKKSLFSVHNLVSDRVFNEFQLVSCRNVLIYFQQELQDRVLNLLIDSLCPLGFLILGSKESIRSAAIRSRLRIIDIHENIYQKI</sequence>
<feature type="domain" description="CheR-type methyltransferase" evidence="1">
    <location>
        <begin position="3"/>
        <end position="254"/>
    </location>
</feature>
<dbReference type="PRINTS" id="PR00996">
    <property type="entry name" value="CHERMTFRASE"/>
</dbReference>
<dbReference type="SUPFAM" id="SSF53335">
    <property type="entry name" value="S-adenosyl-L-methionine-dependent methyltransferases"/>
    <property type="match status" value="1"/>
</dbReference>
<proteinExistence type="predicted"/>
<dbReference type="GO" id="GO:0008757">
    <property type="term" value="F:S-adenosylmethionine-dependent methyltransferase activity"/>
    <property type="evidence" value="ECO:0007669"/>
    <property type="project" value="InterPro"/>
</dbReference>
<dbReference type="InterPro" id="IPR029063">
    <property type="entry name" value="SAM-dependent_MTases_sf"/>
</dbReference>
<dbReference type="EMBL" id="CP002545">
    <property type="protein sequence ID" value="ADY52262.1"/>
    <property type="molecule type" value="Genomic_DNA"/>
</dbReference>
<dbReference type="KEGG" id="psn:Pedsa_1705"/>
<evidence type="ECO:0000313" key="2">
    <source>
        <dbReference type="EMBL" id="ADY52262.1"/>
    </source>
</evidence>
<organism evidence="2 3">
    <name type="scientific">Pseudopedobacter saltans (strain ATCC 51119 / DSM 12145 / JCM 21818 / CCUG 39354 / LMG 10337 / NBRC 100064 / NCIMB 13643)</name>
    <name type="common">Pedobacter saltans</name>
    <dbReference type="NCBI Taxonomy" id="762903"/>
    <lineage>
        <taxon>Bacteria</taxon>
        <taxon>Pseudomonadati</taxon>
        <taxon>Bacteroidota</taxon>
        <taxon>Sphingobacteriia</taxon>
        <taxon>Sphingobacteriales</taxon>
        <taxon>Sphingobacteriaceae</taxon>
        <taxon>Pseudopedobacter</taxon>
    </lineage>
</organism>
<dbReference type="RefSeq" id="WP_013632753.1">
    <property type="nucleotide sequence ID" value="NC_015177.1"/>
</dbReference>
<dbReference type="HOGENOM" id="CLU_025854_1_0_10"/>
<keyword evidence="2" id="KW-0808">Transferase</keyword>
<dbReference type="Proteomes" id="UP000000310">
    <property type="component" value="Chromosome"/>
</dbReference>
<evidence type="ECO:0000313" key="3">
    <source>
        <dbReference type="Proteomes" id="UP000000310"/>
    </source>
</evidence>
<dbReference type="eggNOG" id="COG1352">
    <property type="taxonomic scope" value="Bacteria"/>
</dbReference>
<protein>
    <submittedName>
        <fullName evidence="2">MCP methyltransferase, CheR-type</fullName>
    </submittedName>
</protein>
<dbReference type="PANTHER" id="PTHR24422:SF8">
    <property type="entry name" value="CHEMOTAXIS PROTEIN"/>
    <property type="match status" value="1"/>
</dbReference>
<dbReference type="AlphaFoldDB" id="F0S7K2"/>
<dbReference type="SMART" id="SM00138">
    <property type="entry name" value="MeTrc"/>
    <property type="match status" value="1"/>
</dbReference>
<reference evidence="3" key="2">
    <citation type="submission" date="2011-02" db="EMBL/GenBank/DDBJ databases">
        <title>The complete genome of Pedobacter saltans DSM 12145.</title>
        <authorList>
            <consortium name="US DOE Joint Genome Institute (JGI-PGF)"/>
            <person name="Lucas S."/>
            <person name="Copeland A."/>
            <person name="Lapidus A."/>
            <person name="Bruce D."/>
            <person name="Goodwin L."/>
            <person name="Pitluck S."/>
            <person name="Kyrpides N."/>
            <person name="Mavromatis K."/>
            <person name="Pagani I."/>
            <person name="Ivanova N."/>
            <person name="Ovchinnikova G."/>
            <person name="Lu M."/>
            <person name="Detter J.C."/>
            <person name="Han C."/>
            <person name="Land M."/>
            <person name="Hauser L."/>
            <person name="Markowitz V."/>
            <person name="Cheng J.-F."/>
            <person name="Hugenholtz P."/>
            <person name="Woyke T."/>
            <person name="Wu D."/>
            <person name="Tindall B."/>
            <person name="Pomrenke H.G."/>
            <person name="Brambilla E."/>
            <person name="Klenk H.-P."/>
            <person name="Eisen J.A."/>
        </authorList>
    </citation>
    <scope>NUCLEOTIDE SEQUENCE [LARGE SCALE GENOMIC DNA]</scope>
    <source>
        <strain evidence="3">ATCC 51119 / DSM 12145 / JCM 21818 / LMG 10337 / NBRC 100064 / NCIMB 13643</strain>
    </source>
</reference>
<dbReference type="PANTHER" id="PTHR24422">
    <property type="entry name" value="CHEMOTAXIS PROTEIN METHYLTRANSFERASE"/>
    <property type="match status" value="1"/>
</dbReference>
<keyword evidence="2" id="KW-0489">Methyltransferase</keyword>
<dbReference type="InterPro" id="IPR050903">
    <property type="entry name" value="Bact_Chemotaxis_MeTrfase"/>
</dbReference>
<evidence type="ECO:0000259" key="1">
    <source>
        <dbReference type="PROSITE" id="PS50123"/>
    </source>
</evidence>
<dbReference type="Pfam" id="PF01739">
    <property type="entry name" value="CheR"/>
    <property type="match status" value="1"/>
</dbReference>
<dbReference type="Gene3D" id="3.40.50.150">
    <property type="entry name" value="Vaccinia Virus protein VP39"/>
    <property type="match status" value="1"/>
</dbReference>
<accession>F0S7K2</accession>
<gene>
    <name evidence="2" type="ordered locus">Pedsa_1705</name>
</gene>
<dbReference type="OrthoDB" id="9816309at2"/>
<dbReference type="GO" id="GO:0032259">
    <property type="term" value="P:methylation"/>
    <property type="evidence" value="ECO:0007669"/>
    <property type="project" value="UniProtKB-KW"/>
</dbReference>
<dbReference type="InterPro" id="IPR000780">
    <property type="entry name" value="CheR_MeTrfase"/>
</dbReference>
<name>F0S7K2_PSESL</name>
<dbReference type="InterPro" id="IPR022642">
    <property type="entry name" value="CheR_C"/>
</dbReference>
<dbReference type="PROSITE" id="PS50123">
    <property type="entry name" value="CHER"/>
    <property type="match status" value="1"/>
</dbReference>